<sequence>MMASRAFSTHLPLFQQQKPQDGAVPDLTPLKLEGDLYAVVKVHNNPFLVTKGDKMVLPFNLKTAEVGDVLNFHNVTTIGSRNYTFVDEPISPELFTIKATVLEKTKLPMRVTEKTKRRQRIVKHAISKPHRTILRVTELKLN</sequence>
<dbReference type="SUPFAM" id="SSF141091">
    <property type="entry name" value="L21p-like"/>
    <property type="match status" value="1"/>
</dbReference>
<dbReference type="GO" id="GO:0005762">
    <property type="term" value="C:mitochondrial large ribosomal subunit"/>
    <property type="evidence" value="ECO:0007669"/>
    <property type="project" value="TreeGrafter"/>
</dbReference>
<dbReference type="PANTHER" id="PTHR21349:SF0">
    <property type="entry name" value="LARGE RIBOSOMAL SUBUNIT PROTEIN BL21M"/>
    <property type="match status" value="1"/>
</dbReference>
<evidence type="ECO:0000256" key="1">
    <source>
        <dbReference type="ARBA" id="ARBA00008563"/>
    </source>
</evidence>
<dbReference type="OrthoDB" id="5994at2759"/>
<organism evidence="3 4">
    <name type="scientific">Cyberlindnera jadinii (strain ATCC 18201 / CBS 1600 / BCRC 20928 / JCM 3617 / NBRC 0987 / NRRL Y-1542)</name>
    <name type="common">Torula yeast</name>
    <name type="synonym">Candida utilis</name>
    <dbReference type="NCBI Taxonomy" id="983966"/>
    <lineage>
        <taxon>Eukaryota</taxon>
        <taxon>Fungi</taxon>
        <taxon>Dikarya</taxon>
        <taxon>Ascomycota</taxon>
        <taxon>Saccharomycotina</taxon>
        <taxon>Saccharomycetes</taxon>
        <taxon>Phaffomycetales</taxon>
        <taxon>Phaffomycetaceae</taxon>
        <taxon>Cyberlindnera</taxon>
    </lineage>
</organism>
<gene>
    <name evidence="3" type="ORF">CYBJADRAFT_168259</name>
</gene>
<name>A0A1E4RZP2_CYBJN</name>
<dbReference type="GO" id="GO:0003735">
    <property type="term" value="F:structural constituent of ribosome"/>
    <property type="evidence" value="ECO:0007669"/>
    <property type="project" value="TreeGrafter"/>
</dbReference>
<dbReference type="STRING" id="983966.A0A1E4RZP2"/>
<dbReference type="InterPro" id="IPR036164">
    <property type="entry name" value="bL21-like_sf"/>
</dbReference>
<evidence type="ECO:0000256" key="2">
    <source>
        <dbReference type="ARBA" id="ARBA00044129"/>
    </source>
</evidence>
<dbReference type="EMBL" id="KV453933">
    <property type="protein sequence ID" value="ODV72717.1"/>
    <property type="molecule type" value="Genomic_DNA"/>
</dbReference>
<protein>
    <recommendedName>
        <fullName evidence="2">Large ribosomal subunit protein bL21m</fullName>
    </recommendedName>
</protein>
<dbReference type="GeneID" id="30989686"/>
<dbReference type="PANTHER" id="PTHR21349">
    <property type="entry name" value="50S RIBOSOMAL PROTEIN L21"/>
    <property type="match status" value="1"/>
</dbReference>
<dbReference type="RefSeq" id="XP_020069756.1">
    <property type="nucleotide sequence ID" value="XM_020215290.1"/>
</dbReference>
<dbReference type="OMA" id="ITKEPRY"/>
<keyword evidence="4" id="KW-1185">Reference proteome</keyword>
<dbReference type="Proteomes" id="UP000094389">
    <property type="component" value="Unassembled WGS sequence"/>
</dbReference>
<dbReference type="AlphaFoldDB" id="A0A1E4RZP2"/>
<proteinExistence type="inferred from homology"/>
<reference evidence="3 4" key="1">
    <citation type="journal article" date="2016" name="Proc. Natl. Acad. Sci. U.S.A.">
        <title>Comparative genomics of biotechnologically important yeasts.</title>
        <authorList>
            <person name="Riley R."/>
            <person name="Haridas S."/>
            <person name="Wolfe K.H."/>
            <person name="Lopes M.R."/>
            <person name="Hittinger C.T."/>
            <person name="Goeker M."/>
            <person name="Salamov A.A."/>
            <person name="Wisecaver J.H."/>
            <person name="Long T.M."/>
            <person name="Calvey C.H."/>
            <person name="Aerts A.L."/>
            <person name="Barry K.W."/>
            <person name="Choi C."/>
            <person name="Clum A."/>
            <person name="Coughlan A.Y."/>
            <person name="Deshpande S."/>
            <person name="Douglass A.P."/>
            <person name="Hanson S.J."/>
            <person name="Klenk H.-P."/>
            <person name="LaButti K.M."/>
            <person name="Lapidus A."/>
            <person name="Lindquist E.A."/>
            <person name="Lipzen A.M."/>
            <person name="Meier-Kolthoff J.P."/>
            <person name="Ohm R.A."/>
            <person name="Otillar R.P."/>
            <person name="Pangilinan J.L."/>
            <person name="Peng Y."/>
            <person name="Rokas A."/>
            <person name="Rosa C.A."/>
            <person name="Scheuner C."/>
            <person name="Sibirny A.A."/>
            <person name="Slot J.C."/>
            <person name="Stielow J.B."/>
            <person name="Sun H."/>
            <person name="Kurtzman C.P."/>
            <person name="Blackwell M."/>
            <person name="Grigoriev I.V."/>
            <person name="Jeffries T.W."/>
        </authorList>
    </citation>
    <scope>NUCLEOTIDE SEQUENCE [LARGE SCALE GENOMIC DNA]</scope>
    <source>
        <strain evidence="4">ATCC 18201 / CBS 1600 / BCRC 20928 / JCM 3617 / NBRC 0987 / NRRL Y-1542</strain>
    </source>
</reference>
<accession>A0A1E4RZP2</accession>
<evidence type="ECO:0000313" key="4">
    <source>
        <dbReference type="Proteomes" id="UP000094389"/>
    </source>
</evidence>
<dbReference type="InterPro" id="IPR028909">
    <property type="entry name" value="bL21-like"/>
</dbReference>
<comment type="similarity">
    <text evidence="1">Belongs to the bacterial ribosomal protein bL21 family.</text>
</comment>
<evidence type="ECO:0000313" key="3">
    <source>
        <dbReference type="EMBL" id="ODV72717.1"/>
    </source>
</evidence>
<dbReference type="Pfam" id="PF00829">
    <property type="entry name" value="Ribosomal_L21p"/>
    <property type="match status" value="1"/>
</dbReference>